<dbReference type="InterPro" id="IPR002208">
    <property type="entry name" value="SecY/SEC61-alpha"/>
</dbReference>
<evidence type="ECO:0000256" key="10">
    <source>
        <dbReference type="HAMAP-Rule" id="MF_01465"/>
    </source>
</evidence>
<dbReference type="PANTHER" id="PTHR10906">
    <property type="entry name" value="SECY/SEC61-ALPHA FAMILY MEMBER"/>
    <property type="match status" value="1"/>
</dbReference>
<dbReference type="NCBIfam" id="TIGR00967">
    <property type="entry name" value="3a0501s007"/>
    <property type="match status" value="1"/>
</dbReference>
<keyword evidence="4 10" id="KW-0812">Transmembrane</keyword>
<feature type="transmembrane region" description="Helical" evidence="10">
    <location>
        <begin position="144"/>
        <end position="164"/>
    </location>
</feature>
<dbReference type="AlphaFoldDB" id="A0A2M8C5P7"/>
<dbReference type="PIRSF" id="PIRSF004557">
    <property type="entry name" value="SecY"/>
    <property type="match status" value="1"/>
</dbReference>
<feature type="transmembrane region" description="Helical" evidence="10">
    <location>
        <begin position="210"/>
        <end position="234"/>
    </location>
</feature>
<evidence type="ECO:0000256" key="1">
    <source>
        <dbReference type="ARBA" id="ARBA00004141"/>
    </source>
</evidence>
<evidence type="ECO:0000256" key="2">
    <source>
        <dbReference type="ARBA" id="ARBA00005751"/>
    </source>
</evidence>
<evidence type="ECO:0000313" key="12">
    <source>
        <dbReference type="EMBL" id="PJB51515.1"/>
    </source>
</evidence>
<keyword evidence="5 10" id="KW-0653">Protein transport</keyword>
<dbReference type="InterPro" id="IPR026593">
    <property type="entry name" value="SecY"/>
</dbReference>
<evidence type="ECO:0000256" key="8">
    <source>
        <dbReference type="ARBA" id="ARBA00023136"/>
    </source>
</evidence>
<gene>
    <name evidence="10" type="primary">secY</name>
    <name evidence="12" type="ORF">CO101_01935</name>
</gene>
<dbReference type="InterPro" id="IPR023201">
    <property type="entry name" value="SecY_dom_sf"/>
</dbReference>
<feature type="transmembrane region" description="Helical" evidence="10">
    <location>
        <begin position="311"/>
        <end position="333"/>
    </location>
</feature>
<comment type="subunit">
    <text evidence="10">Component of the Sec protein translocase complex. Heterotrimer consisting of SecY, SecE and SecG subunits. The heterotrimers can form oligomers, although 1 heterotrimer is thought to be able to translocate proteins. Interacts with the ribosome. Interacts with SecDF, and other proteins may be involved. Interacts with SecA.</text>
</comment>
<reference evidence="13" key="1">
    <citation type="submission" date="2017-09" db="EMBL/GenBank/DDBJ databases">
        <title>Depth-based differentiation of microbial function through sediment-hosted aquifers and enrichment of novel symbionts in the deep terrestrial subsurface.</title>
        <authorList>
            <person name="Probst A.J."/>
            <person name="Ladd B."/>
            <person name="Jarett J.K."/>
            <person name="Geller-Mcgrath D.E."/>
            <person name="Sieber C.M.K."/>
            <person name="Emerson J.B."/>
            <person name="Anantharaman K."/>
            <person name="Thomas B.C."/>
            <person name="Malmstrom R."/>
            <person name="Stieglmeier M."/>
            <person name="Klingl A."/>
            <person name="Woyke T."/>
            <person name="Ryan C.M."/>
            <person name="Banfield J.F."/>
        </authorList>
    </citation>
    <scope>NUCLEOTIDE SEQUENCE [LARGE SCALE GENOMIC DNA]</scope>
</reference>
<dbReference type="SUPFAM" id="SSF103491">
    <property type="entry name" value="Preprotein translocase SecY subunit"/>
    <property type="match status" value="1"/>
</dbReference>
<keyword evidence="6 10" id="KW-1133">Transmembrane helix</keyword>
<accession>A0A2M8C5P7</accession>
<keyword evidence="10" id="KW-1003">Cell membrane</keyword>
<comment type="function">
    <text evidence="10">The central subunit of the protein translocation channel SecYEG. Consists of two halves formed by TMs 1-5 and 6-10. These two domains form a lateral gate at the front which open onto the bilayer between TMs 2 and 7, and are clamped together by SecE at the back. The channel is closed by both a pore ring composed of hydrophobic SecY resides and a short helix (helix 2A) on the extracellular side of the membrane which forms a plug. The plug probably moves laterally to allow the channel to open. The ring and the pore may move independently.</text>
</comment>
<evidence type="ECO:0000256" key="7">
    <source>
        <dbReference type="ARBA" id="ARBA00023010"/>
    </source>
</evidence>
<dbReference type="Pfam" id="PF00344">
    <property type="entry name" value="SecY"/>
    <property type="match status" value="1"/>
</dbReference>
<dbReference type="GO" id="GO:0065002">
    <property type="term" value="P:intracellular protein transmembrane transport"/>
    <property type="evidence" value="ECO:0007669"/>
    <property type="project" value="UniProtKB-UniRule"/>
</dbReference>
<comment type="similarity">
    <text evidence="2 10 11">Belongs to the SecY/SEC61-alpha family.</text>
</comment>
<evidence type="ECO:0000256" key="5">
    <source>
        <dbReference type="ARBA" id="ARBA00022927"/>
    </source>
</evidence>
<evidence type="ECO:0000256" key="3">
    <source>
        <dbReference type="ARBA" id="ARBA00022448"/>
    </source>
</evidence>
<evidence type="ECO:0000313" key="13">
    <source>
        <dbReference type="Proteomes" id="UP000229421"/>
    </source>
</evidence>
<evidence type="ECO:0000256" key="9">
    <source>
        <dbReference type="ARBA" id="ARBA00039733"/>
    </source>
</evidence>
<evidence type="ECO:0000256" key="6">
    <source>
        <dbReference type="ARBA" id="ARBA00022989"/>
    </source>
</evidence>
<dbReference type="Gene3D" id="1.10.3370.10">
    <property type="entry name" value="SecY subunit domain"/>
    <property type="match status" value="1"/>
</dbReference>
<dbReference type="GO" id="GO:0043952">
    <property type="term" value="P:protein transport by the Sec complex"/>
    <property type="evidence" value="ECO:0007669"/>
    <property type="project" value="UniProtKB-UniRule"/>
</dbReference>
<feature type="transmembrane region" description="Helical" evidence="10">
    <location>
        <begin position="20"/>
        <end position="39"/>
    </location>
</feature>
<organism evidence="12 13">
    <name type="scientific">Candidatus Berkelbacteria bacterium CG_4_9_14_3_um_filter_39_23</name>
    <dbReference type="NCBI Taxonomy" id="1974508"/>
    <lineage>
        <taxon>Bacteria</taxon>
        <taxon>Candidatus Berkelbacteria</taxon>
    </lineage>
</organism>
<sequence>MFKTLRKIWSLRDLRKRIFLTFVLLIIIRMIALIPIPGISNETLKEFFSGNQVLGLLDIFSGGTLSNFSIGLMGVGPYITASIIMQLLTYIVPSLDELNKEGESGRQKINQYTRYLTVPLSIVQSFSLLALLKSQGVLPALAPLALVSILLSSTAITMIFVWIGEIISEEGIGNGMSLIITVGILASIPNQVANTTALIASEGEIDMVKVYGLIAFVLIAIFTVFFIVLMNDAIRKVPISYARRMTGKLSHSTIDTFLPVKINIAGVIPIIFALSIIVFPGLAGNYLTHARSGWLQTMGSNMVKFFNPASLSYGIMYFLLVVLFTYFYTAIVFQPKQISENLQKQGGFVPGIRPGIQTSNYIEMIVRRITFPGSVFLGIVAILPLIIQSVTHITTLVLGGTGILIIVSVVFETANQLKSHLVTRDYEHY</sequence>
<keyword evidence="3 10" id="KW-0813">Transport</keyword>
<dbReference type="HAMAP" id="MF_01465">
    <property type="entry name" value="SecY"/>
    <property type="match status" value="1"/>
</dbReference>
<keyword evidence="7 10" id="KW-0811">Translocation</keyword>
<name>A0A2M8C5P7_9BACT</name>
<evidence type="ECO:0000256" key="4">
    <source>
        <dbReference type="ARBA" id="ARBA00022692"/>
    </source>
</evidence>
<proteinExistence type="inferred from homology"/>
<dbReference type="GO" id="GO:0005886">
    <property type="term" value="C:plasma membrane"/>
    <property type="evidence" value="ECO:0007669"/>
    <property type="project" value="UniProtKB-SubCell"/>
</dbReference>
<comment type="caution">
    <text evidence="12">The sequence shown here is derived from an EMBL/GenBank/DDBJ whole genome shotgun (WGS) entry which is preliminary data.</text>
</comment>
<comment type="subcellular location">
    <subcellularLocation>
        <location evidence="10">Cell membrane</location>
        <topology evidence="10">Multi-pass membrane protein</topology>
    </subcellularLocation>
    <subcellularLocation>
        <location evidence="1">Membrane</location>
        <topology evidence="1">Multi-pass membrane protein</topology>
    </subcellularLocation>
</comment>
<dbReference type="PROSITE" id="PS00756">
    <property type="entry name" value="SECY_2"/>
    <property type="match status" value="1"/>
</dbReference>
<dbReference type="PRINTS" id="PR00303">
    <property type="entry name" value="SECYTRNLCASE"/>
</dbReference>
<feature type="transmembrane region" description="Helical" evidence="10">
    <location>
        <begin position="112"/>
        <end position="132"/>
    </location>
</feature>
<dbReference type="EMBL" id="PFTZ01000051">
    <property type="protein sequence ID" value="PJB51515.1"/>
    <property type="molecule type" value="Genomic_DNA"/>
</dbReference>
<feature type="transmembrane region" description="Helical" evidence="10">
    <location>
        <begin position="262"/>
        <end position="283"/>
    </location>
</feature>
<keyword evidence="8 10" id="KW-0472">Membrane</keyword>
<dbReference type="GO" id="GO:0006605">
    <property type="term" value="P:protein targeting"/>
    <property type="evidence" value="ECO:0007669"/>
    <property type="project" value="UniProtKB-UniRule"/>
</dbReference>
<dbReference type="InterPro" id="IPR030659">
    <property type="entry name" value="SecY_CS"/>
</dbReference>
<feature type="transmembrane region" description="Helical" evidence="10">
    <location>
        <begin position="369"/>
        <end position="387"/>
    </location>
</feature>
<protein>
    <recommendedName>
        <fullName evidence="9 10">Protein translocase subunit SecY</fullName>
    </recommendedName>
</protein>
<feature type="transmembrane region" description="Helical" evidence="10">
    <location>
        <begin position="171"/>
        <end position="190"/>
    </location>
</feature>
<dbReference type="Proteomes" id="UP000229421">
    <property type="component" value="Unassembled WGS sequence"/>
</dbReference>
<feature type="transmembrane region" description="Helical" evidence="10">
    <location>
        <begin position="393"/>
        <end position="411"/>
    </location>
</feature>
<feature type="transmembrane region" description="Helical" evidence="10">
    <location>
        <begin position="70"/>
        <end position="92"/>
    </location>
</feature>
<evidence type="ECO:0000256" key="11">
    <source>
        <dbReference type="RuleBase" id="RU004349"/>
    </source>
</evidence>
<dbReference type="FunFam" id="1.10.3370.10:FF:000001">
    <property type="entry name" value="Preprotein translocase subunit SecY"/>
    <property type="match status" value="1"/>
</dbReference>